<sequence length="274" mass="32429">MDVESLIVCVFQKPAVWDKKHKMHSNKNVVEGCWKEISREMNCDEFELRKKWKYLRDQFSVEFGKFPLSLSSDASEHQKSKWKYFHLLTFLKTIVKPRISDKVISDVRTSDTASPGSFNNEEDNTDDFEPPLESQEGTSKFPKTEEYNKKFQYILSRSNRKRDREDDEYRSRNREDTDEDLMFFKSLLTHVRKIPDNKKLKFRNRIQDLVEQFAYSSPDITNSYHTPRYAYPSPTPNTTNTCQTQRYSYSNPSSPVDPAHFVLVKPEEPDNDFD</sequence>
<feature type="region of interest" description="Disordered" evidence="2">
    <location>
        <begin position="107"/>
        <end position="141"/>
    </location>
</feature>
<keyword evidence="6" id="KW-1185">Reference proteome</keyword>
<dbReference type="EMBL" id="CAXKWB010048092">
    <property type="protein sequence ID" value="CAL4166370.1"/>
    <property type="molecule type" value="Genomic_DNA"/>
</dbReference>
<evidence type="ECO:0000313" key="6">
    <source>
        <dbReference type="Proteomes" id="UP001497623"/>
    </source>
</evidence>
<dbReference type="InterPro" id="IPR004210">
    <property type="entry name" value="BESS_motif"/>
</dbReference>
<dbReference type="AlphaFoldDB" id="A0AAV2SAY0"/>
<comment type="subcellular location">
    <subcellularLocation>
        <location evidence="1">Nucleus</location>
    </subcellularLocation>
</comment>
<dbReference type="InterPro" id="IPR039353">
    <property type="entry name" value="TF_Adf1"/>
</dbReference>
<dbReference type="Pfam" id="PF10545">
    <property type="entry name" value="MADF_DNA_bdg"/>
    <property type="match status" value="1"/>
</dbReference>
<evidence type="ECO:0000256" key="2">
    <source>
        <dbReference type="SAM" id="MobiDB-lite"/>
    </source>
</evidence>
<evidence type="ECO:0000256" key="1">
    <source>
        <dbReference type="PROSITE-ProRule" id="PRU00371"/>
    </source>
</evidence>
<dbReference type="Proteomes" id="UP001497623">
    <property type="component" value="Unassembled WGS sequence"/>
</dbReference>
<name>A0AAV2SAY0_MEGNR</name>
<evidence type="ECO:0008006" key="7">
    <source>
        <dbReference type="Google" id="ProtNLM"/>
    </source>
</evidence>
<dbReference type="PANTHER" id="PTHR12243:SF69">
    <property type="entry name" value="SI:CH73-59F11.3"/>
    <property type="match status" value="1"/>
</dbReference>
<feature type="domain" description="BESS" evidence="4">
    <location>
        <begin position="177"/>
        <end position="216"/>
    </location>
</feature>
<comment type="caution">
    <text evidence="5">The sequence shown here is derived from an EMBL/GenBank/DDBJ whole genome shotgun (WGS) entry which is preliminary data.</text>
</comment>
<dbReference type="PROSITE" id="PS51029">
    <property type="entry name" value="MADF"/>
    <property type="match status" value="1"/>
</dbReference>
<evidence type="ECO:0000259" key="3">
    <source>
        <dbReference type="PROSITE" id="PS51029"/>
    </source>
</evidence>
<feature type="compositionally biased region" description="Acidic residues" evidence="2">
    <location>
        <begin position="120"/>
        <end position="130"/>
    </location>
</feature>
<dbReference type="GO" id="GO:0003677">
    <property type="term" value="F:DNA binding"/>
    <property type="evidence" value="ECO:0007669"/>
    <property type="project" value="InterPro"/>
</dbReference>
<dbReference type="SMART" id="SM00595">
    <property type="entry name" value="MADF"/>
    <property type="match status" value="1"/>
</dbReference>
<evidence type="ECO:0000313" key="5">
    <source>
        <dbReference type="EMBL" id="CAL4166370.1"/>
    </source>
</evidence>
<dbReference type="GO" id="GO:0006357">
    <property type="term" value="P:regulation of transcription by RNA polymerase II"/>
    <property type="evidence" value="ECO:0007669"/>
    <property type="project" value="TreeGrafter"/>
</dbReference>
<proteinExistence type="predicted"/>
<feature type="domain" description="MADF" evidence="3">
    <location>
        <begin position="5"/>
        <end position="96"/>
    </location>
</feature>
<dbReference type="Pfam" id="PF02944">
    <property type="entry name" value="BESS"/>
    <property type="match status" value="1"/>
</dbReference>
<protein>
    <recommendedName>
        <fullName evidence="7">MADF domain-containing protein</fullName>
    </recommendedName>
</protein>
<keyword evidence="1" id="KW-0539">Nucleus</keyword>
<organism evidence="5 6">
    <name type="scientific">Meganyctiphanes norvegica</name>
    <name type="common">Northern krill</name>
    <name type="synonym">Thysanopoda norvegica</name>
    <dbReference type="NCBI Taxonomy" id="48144"/>
    <lineage>
        <taxon>Eukaryota</taxon>
        <taxon>Metazoa</taxon>
        <taxon>Ecdysozoa</taxon>
        <taxon>Arthropoda</taxon>
        <taxon>Crustacea</taxon>
        <taxon>Multicrustacea</taxon>
        <taxon>Malacostraca</taxon>
        <taxon>Eumalacostraca</taxon>
        <taxon>Eucarida</taxon>
        <taxon>Euphausiacea</taxon>
        <taxon>Euphausiidae</taxon>
        <taxon>Meganyctiphanes</taxon>
    </lineage>
</organism>
<dbReference type="GO" id="GO:0005634">
    <property type="term" value="C:nucleus"/>
    <property type="evidence" value="ECO:0007669"/>
    <property type="project" value="UniProtKB-SubCell"/>
</dbReference>
<reference evidence="5 6" key="1">
    <citation type="submission" date="2024-05" db="EMBL/GenBank/DDBJ databases">
        <authorList>
            <person name="Wallberg A."/>
        </authorList>
    </citation>
    <scope>NUCLEOTIDE SEQUENCE [LARGE SCALE GENOMIC DNA]</scope>
</reference>
<feature type="compositionally biased region" description="Polar residues" evidence="2">
    <location>
        <begin position="110"/>
        <end position="119"/>
    </location>
</feature>
<gene>
    <name evidence="5" type="ORF">MNOR_LOCUS33415</name>
</gene>
<feature type="region of interest" description="Disordered" evidence="2">
    <location>
        <begin position="154"/>
        <end position="174"/>
    </location>
</feature>
<accession>A0AAV2SAY0</accession>
<dbReference type="PANTHER" id="PTHR12243">
    <property type="entry name" value="MADF DOMAIN TRANSCRIPTION FACTOR"/>
    <property type="match status" value="1"/>
</dbReference>
<dbReference type="GO" id="GO:0005667">
    <property type="term" value="C:transcription regulator complex"/>
    <property type="evidence" value="ECO:0007669"/>
    <property type="project" value="TreeGrafter"/>
</dbReference>
<dbReference type="PROSITE" id="PS51031">
    <property type="entry name" value="BESS"/>
    <property type="match status" value="1"/>
</dbReference>
<feature type="compositionally biased region" description="Basic and acidic residues" evidence="2">
    <location>
        <begin position="162"/>
        <end position="174"/>
    </location>
</feature>
<dbReference type="InterPro" id="IPR006578">
    <property type="entry name" value="MADF-dom"/>
</dbReference>
<evidence type="ECO:0000259" key="4">
    <source>
        <dbReference type="PROSITE" id="PS51031"/>
    </source>
</evidence>